<dbReference type="AlphaFoldDB" id="A0A1J9Q6V2"/>
<feature type="region of interest" description="Disordered" evidence="1">
    <location>
        <begin position="327"/>
        <end position="359"/>
    </location>
</feature>
<evidence type="ECO:0000259" key="3">
    <source>
        <dbReference type="PROSITE" id="PS50006"/>
    </source>
</evidence>
<feature type="compositionally biased region" description="Polar residues" evidence="1">
    <location>
        <begin position="380"/>
        <end position="389"/>
    </location>
</feature>
<feature type="compositionally biased region" description="Polar residues" evidence="1">
    <location>
        <begin position="241"/>
        <end position="252"/>
    </location>
</feature>
<dbReference type="InterPro" id="IPR051176">
    <property type="entry name" value="Cent_Immune-Sig_Mod"/>
</dbReference>
<feature type="compositionally biased region" description="Polar residues" evidence="1">
    <location>
        <begin position="334"/>
        <end position="359"/>
    </location>
</feature>
<dbReference type="PROSITE" id="PS50006">
    <property type="entry name" value="FHA_DOMAIN"/>
    <property type="match status" value="1"/>
</dbReference>
<feature type="region of interest" description="Disordered" evidence="1">
    <location>
        <begin position="479"/>
        <end position="505"/>
    </location>
</feature>
<feature type="domain" description="FHA" evidence="3">
    <location>
        <begin position="33"/>
        <end position="94"/>
    </location>
</feature>
<feature type="region of interest" description="Disordered" evidence="1">
    <location>
        <begin position="204"/>
        <end position="281"/>
    </location>
</feature>
<dbReference type="OrthoDB" id="4096268at2759"/>
<feature type="compositionally biased region" description="Low complexity" evidence="1">
    <location>
        <begin position="216"/>
        <end position="225"/>
    </location>
</feature>
<dbReference type="InterPro" id="IPR000253">
    <property type="entry name" value="FHA_dom"/>
</dbReference>
<evidence type="ECO:0000256" key="1">
    <source>
        <dbReference type="SAM" id="MobiDB-lite"/>
    </source>
</evidence>
<feature type="compositionally biased region" description="Low complexity" evidence="1">
    <location>
        <begin position="253"/>
        <end position="269"/>
    </location>
</feature>
<accession>A0A1J9Q6V2</accession>
<dbReference type="EMBL" id="LGTZ01000556">
    <property type="protein sequence ID" value="OJD24470.1"/>
    <property type="molecule type" value="Genomic_DNA"/>
</dbReference>
<feature type="compositionally biased region" description="Acidic residues" evidence="1">
    <location>
        <begin position="158"/>
        <end position="171"/>
    </location>
</feature>
<dbReference type="Gene3D" id="2.60.200.20">
    <property type="match status" value="1"/>
</dbReference>
<evidence type="ECO:0000313" key="5">
    <source>
        <dbReference type="Proteomes" id="UP000242791"/>
    </source>
</evidence>
<organism evidence="4 5">
    <name type="scientific">Blastomyces percursus</name>
    <dbReference type="NCBI Taxonomy" id="1658174"/>
    <lineage>
        <taxon>Eukaryota</taxon>
        <taxon>Fungi</taxon>
        <taxon>Dikarya</taxon>
        <taxon>Ascomycota</taxon>
        <taxon>Pezizomycotina</taxon>
        <taxon>Eurotiomycetes</taxon>
        <taxon>Eurotiomycetidae</taxon>
        <taxon>Onygenales</taxon>
        <taxon>Ajellomycetaceae</taxon>
        <taxon>Blastomyces</taxon>
    </lineage>
</organism>
<dbReference type="Proteomes" id="UP000242791">
    <property type="component" value="Unassembled WGS sequence"/>
</dbReference>
<keyword evidence="2" id="KW-0472">Membrane</keyword>
<keyword evidence="2" id="KW-1133">Transmembrane helix</keyword>
<proteinExistence type="predicted"/>
<gene>
    <name evidence="4" type="ORF">ACJ73_04172</name>
</gene>
<feature type="compositionally biased region" description="Basic and acidic residues" evidence="1">
    <location>
        <begin position="226"/>
        <end position="240"/>
    </location>
</feature>
<evidence type="ECO:0000313" key="4">
    <source>
        <dbReference type="EMBL" id="OJD24470.1"/>
    </source>
</evidence>
<keyword evidence="2" id="KW-0812">Transmembrane</keyword>
<dbReference type="SMART" id="SM00240">
    <property type="entry name" value="FHA"/>
    <property type="match status" value="1"/>
</dbReference>
<feature type="compositionally biased region" description="Polar residues" evidence="1">
    <location>
        <begin position="622"/>
        <end position="633"/>
    </location>
</feature>
<feature type="compositionally biased region" description="Polar residues" evidence="1">
    <location>
        <begin position="748"/>
        <end position="766"/>
    </location>
</feature>
<dbReference type="PANTHER" id="PTHR15715:SF37">
    <property type="entry name" value="LD47843P"/>
    <property type="match status" value="1"/>
</dbReference>
<keyword evidence="5" id="KW-1185">Reference proteome</keyword>
<sequence>MERNKLVLTISPINFKDPIENRVLTLSSEKDEIIIGRSSRVPTKDLNPARNNAFFDSRVMSRSHAVITACLQKKQVSVSDTESMHGTWLNGNKLINNEKTPLGNLDVLTFGTKVTRGSETFEPLEVRLTLSWIKEVKPTPVDPPKSSKHHSVNTFAVPDDDDDDDEDKDFDDPQAEAIFVRRFDIEPLPREPSVSTDSEVISIHSSNNDGEKQGKSSPPSSLPSRSEGKEDDAPRSKQDVSSECSTASKSHYNSSAVSESEVAENQVSQRPTDLASKSHNDVKTAMLTIIENDNIYDAESGDERSQLSQEDIYSSFNTKREKLEVGAKAKCNSAAGSPQNDNTRANENTGNSTETGILNSAESFKSVHALCAMSEKLDRSSQQSQQADKPSQPECPRPATTQNLPKPSDCDDNRYRAVTSSCMPEEQVNTLNPSALSYKPSQAETNRYRDRNLALGPKRAASPSDKALARPAVGDSCYSFSEDNPSGRWTPASNKSHRAFGNPGSVGLEPPAELFDGLAPSTASDYLFPHLPPLRLPYSDGPFTASTEEDNNWLDDSDSWVAPSILANMYPVTYSFDSTRDHGLADRSRDLYRFASPFSPAPVHVPFPAAAYPNSSRQLQYHPESQPQRQHACQTAGDGLRHPPLHKSANTMSKNLKTTTSIPIANIVDGHKKVPEFIPPTNPLKRKADGLNPEPMLEESFKCINDFYSGDCCGDDEDASFPDAQLRGLDVSPDLPSQLSTTNSTKIDSQVLGGSTFPTTRTNETAPSLPRAKKIKIETPVVPRGAEAKTSFARYAASALFGAAVGGIGVVAALASLPPDFFN</sequence>
<protein>
    <recommendedName>
        <fullName evidence="3">FHA domain-containing protein</fullName>
    </recommendedName>
</protein>
<feature type="region of interest" description="Disordered" evidence="1">
    <location>
        <begin position="137"/>
        <end position="171"/>
    </location>
</feature>
<feature type="transmembrane region" description="Helical" evidence="2">
    <location>
        <begin position="795"/>
        <end position="817"/>
    </location>
</feature>
<dbReference type="GO" id="GO:0005737">
    <property type="term" value="C:cytoplasm"/>
    <property type="evidence" value="ECO:0007669"/>
    <property type="project" value="TreeGrafter"/>
</dbReference>
<name>A0A1J9Q6V2_9EURO</name>
<feature type="region of interest" description="Disordered" evidence="1">
    <location>
        <begin position="748"/>
        <end position="768"/>
    </location>
</feature>
<feature type="region of interest" description="Disordered" evidence="1">
    <location>
        <begin position="375"/>
        <end position="443"/>
    </location>
</feature>
<dbReference type="InterPro" id="IPR008984">
    <property type="entry name" value="SMAD_FHA_dom_sf"/>
</dbReference>
<dbReference type="VEuPathDB" id="FungiDB:ACJ73_04172"/>
<dbReference type="PANTHER" id="PTHR15715">
    <property type="entry name" value="CENTROSOMAL PROTEIN OF 170 KDA"/>
    <property type="match status" value="1"/>
</dbReference>
<comment type="caution">
    <text evidence="4">The sequence shown here is derived from an EMBL/GenBank/DDBJ whole genome shotgun (WGS) entry which is preliminary data.</text>
</comment>
<evidence type="ECO:0000256" key="2">
    <source>
        <dbReference type="SAM" id="Phobius"/>
    </source>
</evidence>
<dbReference type="Pfam" id="PF00498">
    <property type="entry name" value="FHA"/>
    <property type="match status" value="1"/>
</dbReference>
<reference evidence="4 5" key="1">
    <citation type="submission" date="2015-08" db="EMBL/GenBank/DDBJ databases">
        <title>Emmonsia species relationships and genome sequence.</title>
        <authorList>
            <person name="Cuomo C.A."/>
            <person name="Schwartz I.S."/>
            <person name="Kenyon C."/>
            <person name="De Hoog G.S."/>
            <person name="Govender N.P."/>
            <person name="Botha A."/>
            <person name="Moreno L."/>
            <person name="De Vries M."/>
            <person name="Munoz J.F."/>
            <person name="Stielow J.B."/>
        </authorList>
    </citation>
    <scope>NUCLEOTIDE SEQUENCE [LARGE SCALE GENOMIC DNA]</scope>
    <source>
        <strain evidence="4 5">EI222</strain>
    </source>
</reference>
<feature type="region of interest" description="Disordered" evidence="1">
    <location>
        <begin position="293"/>
        <end position="313"/>
    </location>
</feature>
<feature type="compositionally biased region" description="Polar residues" evidence="1">
    <location>
        <begin position="418"/>
        <end position="443"/>
    </location>
</feature>
<dbReference type="SUPFAM" id="SSF49879">
    <property type="entry name" value="SMAD/FHA domain"/>
    <property type="match status" value="1"/>
</dbReference>
<feature type="region of interest" description="Disordered" evidence="1">
    <location>
        <begin position="622"/>
        <end position="656"/>
    </location>
</feature>
<dbReference type="STRING" id="1658174.A0A1J9Q6V2"/>